<keyword evidence="3 7" id="KW-0133">Cell shape</keyword>
<organism evidence="8 9">
    <name type="scientific">Actinomyces oris</name>
    <dbReference type="NCBI Taxonomy" id="544580"/>
    <lineage>
        <taxon>Bacteria</taxon>
        <taxon>Bacillati</taxon>
        <taxon>Actinomycetota</taxon>
        <taxon>Actinomycetes</taxon>
        <taxon>Actinomycetales</taxon>
        <taxon>Actinomycetaceae</taxon>
        <taxon>Actinomyces</taxon>
    </lineage>
</organism>
<evidence type="ECO:0000256" key="7">
    <source>
        <dbReference type="HAMAP-Rule" id="MF_00258"/>
    </source>
</evidence>
<feature type="binding site" evidence="7">
    <location>
        <begin position="74"/>
        <end position="75"/>
    </location>
    <ligand>
        <name>substrate</name>
    </ligand>
</feature>
<reference evidence="8 9" key="1">
    <citation type="submission" date="2016-12" db="EMBL/GenBank/DDBJ databases">
        <title>Genomic Comparison of strains in the 'Actinomyces naeslundii' Group.</title>
        <authorList>
            <person name="Mughal S.R."/>
            <person name="Do T."/>
            <person name="Gilbert S.C."/>
            <person name="Witherden E.A."/>
            <person name="Didelot X."/>
            <person name="Beighton D."/>
        </authorList>
    </citation>
    <scope>NUCLEOTIDE SEQUENCE [LARGE SCALE GENOMIC DNA]</scope>
    <source>
        <strain evidence="8 9">CCUG 33920</strain>
    </source>
</reference>
<accession>A0A1Q8V5Q4</accession>
<dbReference type="InterPro" id="IPR015942">
    <property type="entry name" value="Asp/Glu/hydantoin_racemase"/>
</dbReference>
<dbReference type="EC" id="5.1.1.3" evidence="2 7"/>
<comment type="pathway">
    <text evidence="7">Cell wall biogenesis; peptidoglycan biosynthesis.</text>
</comment>
<evidence type="ECO:0000256" key="3">
    <source>
        <dbReference type="ARBA" id="ARBA00022960"/>
    </source>
</evidence>
<dbReference type="Proteomes" id="UP000186857">
    <property type="component" value="Unassembled WGS sequence"/>
</dbReference>
<feature type="binding site" evidence="7">
    <location>
        <begin position="188"/>
        <end position="189"/>
    </location>
    <ligand>
        <name>substrate</name>
    </ligand>
</feature>
<dbReference type="PROSITE" id="PS00924">
    <property type="entry name" value="ASP_GLU_RACEMASE_2"/>
    <property type="match status" value="1"/>
</dbReference>
<feature type="binding site" evidence="7">
    <location>
        <begin position="42"/>
        <end position="43"/>
    </location>
    <ligand>
        <name>substrate</name>
    </ligand>
</feature>
<dbReference type="GO" id="GO:0008360">
    <property type="term" value="P:regulation of cell shape"/>
    <property type="evidence" value="ECO:0007669"/>
    <property type="project" value="UniProtKB-KW"/>
</dbReference>
<comment type="similarity">
    <text evidence="7">Belongs to the aspartate/glutamate racemases family.</text>
</comment>
<comment type="function">
    <text evidence="7">Provides the (R)-glutamate required for cell wall biosynthesis.</text>
</comment>
<dbReference type="InterPro" id="IPR001920">
    <property type="entry name" value="Asp/Glu_race"/>
</dbReference>
<protein>
    <recommendedName>
        <fullName evidence="2 7">Glutamate racemase</fullName>
        <ecNumber evidence="2 7">5.1.1.3</ecNumber>
    </recommendedName>
</protein>
<evidence type="ECO:0000256" key="1">
    <source>
        <dbReference type="ARBA" id="ARBA00001602"/>
    </source>
</evidence>
<evidence type="ECO:0000256" key="6">
    <source>
        <dbReference type="ARBA" id="ARBA00023316"/>
    </source>
</evidence>
<comment type="catalytic activity">
    <reaction evidence="1 7">
        <text>L-glutamate = D-glutamate</text>
        <dbReference type="Rhea" id="RHEA:12813"/>
        <dbReference type="ChEBI" id="CHEBI:29985"/>
        <dbReference type="ChEBI" id="CHEBI:29986"/>
        <dbReference type="EC" id="5.1.1.3"/>
    </reaction>
</comment>
<dbReference type="AlphaFoldDB" id="A0A1Q8V5Q4"/>
<feature type="active site" description="Proton donor/acceptor" evidence="7">
    <location>
        <position position="187"/>
    </location>
</feature>
<feature type="active site" description="Proton donor/acceptor" evidence="7">
    <location>
        <position position="73"/>
    </location>
</feature>
<dbReference type="Pfam" id="PF01177">
    <property type="entry name" value="Asp_Glu_race"/>
    <property type="match status" value="1"/>
</dbReference>
<dbReference type="NCBIfam" id="TIGR00067">
    <property type="entry name" value="glut_race"/>
    <property type="match status" value="1"/>
</dbReference>
<dbReference type="PANTHER" id="PTHR21198:SF2">
    <property type="entry name" value="GLUTAMATE RACEMASE"/>
    <property type="match status" value="1"/>
</dbReference>
<dbReference type="OrthoDB" id="9801055at2"/>
<dbReference type="InterPro" id="IPR018187">
    <property type="entry name" value="Asp/Glu_racemase_AS_1"/>
</dbReference>
<dbReference type="FunFam" id="3.40.50.1860:FF:000001">
    <property type="entry name" value="Glutamate racemase"/>
    <property type="match status" value="1"/>
</dbReference>
<dbReference type="EMBL" id="MSKJ01000026">
    <property type="protein sequence ID" value="OLO43414.1"/>
    <property type="molecule type" value="Genomic_DNA"/>
</dbReference>
<dbReference type="PROSITE" id="PS00923">
    <property type="entry name" value="ASP_GLU_RACEMASE_1"/>
    <property type="match status" value="1"/>
</dbReference>
<dbReference type="PANTHER" id="PTHR21198">
    <property type="entry name" value="GLUTAMATE RACEMASE"/>
    <property type="match status" value="1"/>
</dbReference>
<evidence type="ECO:0000313" key="9">
    <source>
        <dbReference type="Proteomes" id="UP000186857"/>
    </source>
</evidence>
<gene>
    <name evidence="7" type="primary">murI</name>
    <name evidence="8" type="ORF">BKH29_10735</name>
</gene>
<dbReference type="GO" id="GO:0008881">
    <property type="term" value="F:glutamate racemase activity"/>
    <property type="evidence" value="ECO:0007669"/>
    <property type="project" value="UniProtKB-UniRule"/>
</dbReference>
<keyword evidence="6 7" id="KW-0961">Cell wall biogenesis/degradation</keyword>
<dbReference type="HAMAP" id="MF_00258">
    <property type="entry name" value="Glu_racemase"/>
    <property type="match status" value="1"/>
</dbReference>
<sequence length="294" mass="30911">MNDAPIGMFDSGVGGLTVARSVLDQLPHEQVLYIGDTANGPYGPRDIAEVRSLALSIMDELVDRGVKLLVIACNTASAAVLHDARERYTLGRGVPVIEVIHPAARTAARVTRNGKVGLIATRGTVDSRAYDDALQAVPGVELVSQACPRFVELAERGVTTGPEVLDVAEEYLAPIKAAGVDTLILGCTHYPLLVGPISYVMGEDVALVTSSDETAKDVYRALAGKNLLRGPDAPEPRHDFASTGDPEAFSVLARRFLGPEVAAVERVAFSSGAVDAPVELPRLSSPPTAHQGSA</sequence>
<feature type="binding site" evidence="7">
    <location>
        <begin position="10"/>
        <end position="11"/>
    </location>
    <ligand>
        <name>substrate</name>
    </ligand>
</feature>
<dbReference type="GO" id="GO:0071555">
    <property type="term" value="P:cell wall organization"/>
    <property type="evidence" value="ECO:0007669"/>
    <property type="project" value="UniProtKB-KW"/>
</dbReference>
<evidence type="ECO:0000313" key="8">
    <source>
        <dbReference type="EMBL" id="OLO43414.1"/>
    </source>
</evidence>
<dbReference type="InterPro" id="IPR004391">
    <property type="entry name" value="Glu_race"/>
</dbReference>
<evidence type="ECO:0000256" key="4">
    <source>
        <dbReference type="ARBA" id="ARBA00022984"/>
    </source>
</evidence>
<comment type="caution">
    <text evidence="8">The sequence shown here is derived from an EMBL/GenBank/DDBJ whole genome shotgun (WGS) entry which is preliminary data.</text>
</comment>
<dbReference type="Gene3D" id="3.40.50.1860">
    <property type="match status" value="2"/>
</dbReference>
<dbReference type="SUPFAM" id="SSF53681">
    <property type="entry name" value="Aspartate/glutamate racemase"/>
    <property type="match status" value="2"/>
</dbReference>
<keyword evidence="4 7" id="KW-0573">Peptidoglycan synthesis</keyword>
<dbReference type="InterPro" id="IPR033134">
    <property type="entry name" value="Asp/Glu_racemase_AS_2"/>
</dbReference>
<dbReference type="GO" id="GO:0009252">
    <property type="term" value="P:peptidoglycan biosynthetic process"/>
    <property type="evidence" value="ECO:0007669"/>
    <property type="project" value="UniProtKB-UniRule"/>
</dbReference>
<evidence type="ECO:0000256" key="2">
    <source>
        <dbReference type="ARBA" id="ARBA00013090"/>
    </source>
</evidence>
<proteinExistence type="inferred from homology"/>
<dbReference type="UniPathway" id="UPA00219"/>
<name>A0A1Q8V5Q4_9ACTO</name>
<evidence type="ECO:0000256" key="5">
    <source>
        <dbReference type="ARBA" id="ARBA00023235"/>
    </source>
</evidence>
<keyword evidence="5 7" id="KW-0413">Isomerase</keyword>